<sequence>MLPGRYLSGTGRNRARRDLVGPGKFTSGEARVVSKQSVAVRSLVVLPLAALLLAGCGEDTGARIDRLNDSAGTLNDSAQQLEDATGNLDPDSLDRAEENLRDAAEDLGEAGQAKAACSAVGTVVGASEGDDTRAATTRLAATVATIFTTLGNDEGTDPDLDAMLKETCPAVHEQALDLIERDSLNELYSN</sequence>
<gene>
    <name evidence="3" type="ORF">GCM10022223_07990</name>
</gene>
<proteinExistence type="predicted"/>
<accession>A0ABP6YZX4</accession>
<name>A0ABP6YZX4_9ACTN</name>
<keyword evidence="4" id="KW-1185">Reference proteome</keyword>
<keyword evidence="1" id="KW-0175">Coiled coil</keyword>
<dbReference type="Proteomes" id="UP001501074">
    <property type="component" value="Unassembled WGS sequence"/>
</dbReference>
<dbReference type="EMBL" id="BAAAZO010000001">
    <property type="protein sequence ID" value="GAA3595270.1"/>
    <property type="molecule type" value="Genomic_DNA"/>
</dbReference>
<feature type="region of interest" description="Disordered" evidence="2">
    <location>
        <begin position="1"/>
        <end position="22"/>
    </location>
</feature>
<evidence type="ECO:0000313" key="3">
    <source>
        <dbReference type="EMBL" id="GAA3595270.1"/>
    </source>
</evidence>
<evidence type="ECO:0000313" key="4">
    <source>
        <dbReference type="Proteomes" id="UP001501074"/>
    </source>
</evidence>
<evidence type="ECO:0000256" key="2">
    <source>
        <dbReference type="SAM" id="MobiDB-lite"/>
    </source>
</evidence>
<organism evidence="3 4">
    <name type="scientific">Kineosporia mesophila</name>
    <dbReference type="NCBI Taxonomy" id="566012"/>
    <lineage>
        <taxon>Bacteria</taxon>
        <taxon>Bacillati</taxon>
        <taxon>Actinomycetota</taxon>
        <taxon>Actinomycetes</taxon>
        <taxon>Kineosporiales</taxon>
        <taxon>Kineosporiaceae</taxon>
        <taxon>Kineosporia</taxon>
    </lineage>
</organism>
<reference evidence="4" key="1">
    <citation type="journal article" date="2019" name="Int. J. Syst. Evol. Microbiol.">
        <title>The Global Catalogue of Microorganisms (GCM) 10K type strain sequencing project: providing services to taxonomists for standard genome sequencing and annotation.</title>
        <authorList>
            <consortium name="The Broad Institute Genomics Platform"/>
            <consortium name="The Broad Institute Genome Sequencing Center for Infectious Disease"/>
            <person name="Wu L."/>
            <person name="Ma J."/>
        </authorList>
    </citation>
    <scope>NUCLEOTIDE SEQUENCE [LARGE SCALE GENOMIC DNA]</scope>
    <source>
        <strain evidence="4">JCM 16902</strain>
    </source>
</reference>
<protein>
    <submittedName>
        <fullName evidence="3">Uncharacterized protein</fullName>
    </submittedName>
</protein>
<evidence type="ECO:0000256" key="1">
    <source>
        <dbReference type="SAM" id="Coils"/>
    </source>
</evidence>
<feature type="coiled-coil region" evidence="1">
    <location>
        <begin position="64"/>
        <end position="113"/>
    </location>
</feature>
<comment type="caution">
    <text evidence="3">The sequence shown here is derived from an EMBL/GenBank/DDBJ whole genome shotgun (WGS) entry which is preliminary data.</text>
</comment>